<accession>A0ABQ2EPT8</accession>
<keyword evidence="1" id="KW-0732">Signal</keyword>
<proteinExistence type="predicted"/>
<feature type="signal peptide" evidence="1">
    <location>
        <begin position="1"/>
        <end position="23"/>
    </location>
</feature>
<name>A0ABQ2EPT8_9GAMM</name>
<dbReference type="Proteomes" id="UP000599009">
    <property type="component" value="Unassembled WGS sequence"/>
</dbReference>
<evidence type="ECO:0008006" key="4">
    <source>
        <dbReference type="Google" id="ProtNLM"/>
    </source>
</evidence>
<protein>
    <recommendedName>
        <fullName evidence="4">Tetratricopeptide repeat protein</fullName>
    </recommendedName>
</protein>
<keyword evidence="3" id="KW-1185">Reference proteome</keyword>
<dbReference type="RefSeq" id="WP_132987161.1">
    <property type="nucleotide sequence ID" value="NZ_BMME01000002.1"/>
</dbReference>
<gene>
    <name evidence="2" type="ORF">GCM10011394_27110</name>
</gene>
<evidence type="ECO:0000256" key="1">
    <source>
        <dbReference type="SAM" id="SignalP"/>
    </source>
</evidence>
<dbReference type="EMBL" id="BMME01000002">
    <property type="protein sequence ID" value="GGK16462.1"/>
    <property type="molecule type" value="Genomic_DNA"/>
</dbReference>
<reference evidence="3" key="1">
    <citation type="journal article" date="2019" name="Int. J. Syst. Evol. Microbiol.">
        <title>The Global Catalogue of Microorganisms (GCM) 10K type strain sequencing project: providing services to taxonomists for standard genome sequencing and annotation.</title>
        <authorList>
            <consortium name="The Broad Institute Genomics Platform"/>
            <consortium name="The Broad Institute Genome Sequencing Center for Infectious Disease"/>
            <person name="Wu L."/>
            <person name="Ma J."/>
        </authorList>
    </citation>
    <scope>NUCLEOTIDE SEQUENCE [LARGE SCALE GENOMIC DNA]</scope>
    <source>
        <strain evidence="3">CGMCC 1.8985</strain>
    </source>
</reference>
<organism evidence="2 3">
    <name type="scientific">Luteimonas terricola</name>
    <dbReference type="NCBI Taxonomy" id="645597"/>
    <lineage>
        <taxon>Bacteria</taxon>
        <taxon>Pseudomonadati</taxon>
        <taxon>Pseudomonadota</taxon>
        <taxon>Gammaproteobacteria</taxon>
        <taxon>Lysobacterales</taxon>
        <taxon>Lysobacteraceae</taxon>
        <taxon>Luteimonas</taxon>
    </lineage>
</organism>
<comment type="caution">
    <text evidence="2">The sequence shown here is derived from an EMBL/GenBank/DDBJ whole genome shotgun (WGS) entry which is preliminary data.</text>
</comment>
<feature type="chain" id="PRO_5045356564" description="Tetratricopeptide repeat protein" evidence="1">
    <location>
        <begin position="24"/>
        <end position="212"/>
    </location>
</feature>
<evidence type="ECO:0000313" key="3">
    <source>
        <dbReference type="Proteomes" id="UP000599009"/>
    </source>
</evidence>
<dbReference type="SUPFAM" id="SSF48452">
    <property type="entry name" value="TPR-like"/>
    <property type="match status" value="1"/>
</dbReference>
<evidence type="ECO:0000313" key="2">
    <source>
        <dbReference type="EMBL" id="GGK16462.1"/>
    </source>
</evidence>
<dbReference type="InterPro" id="IPR011990">
    <property type="entry name" value="TPR-like_helical_dom_sf"/>
</dbReference>
<dbReference type="Gene3D" id="1.25.40.10">
    <property type="entry name" value="Tetratricopeptide repeat domain"/>
    <property type="match status" value="1"/>
</dbReference>
<sequence length="212" mass="23637">MKRHLARRLGAALLVLLPFAVCAQEIPRPKEFYFEVDSAVTRSFELFPGSDDATVERLLRARDRDRRGEGALASAQLARIAYASGRAETGAALYSEARSGAESARMRDGLHWNQGWDLYRSGDFAGALEQWRIAGAERLKGPSWLPPTLALGLWQLDRKDEAVRWYAAAVRTEPRQWQAPDLAQLLPDWTAADRAVLAEVVAAWQADPPAWP</sequence>